<evidence type="ECO:0000256" key="2">
    <source>
        <dbReference type="ARBA" id="ARBA00006602"/>
    </source>
</evidence>
<dbReference type="InterPro" id="IPR018035">
    <property type="entry name" value="Flagellar_FliH/T3SS_HrpE"/>
</dbReference>
<accession>A0A1S6U991</accession>
<dbReference type="EMBL" id="CP017258">
    <property type="protein sequence ID" value="AQW88303.1"/>
    <property type="molecule type" value="Genomic_DNA"/>
</dbReference>
<evidence type="ECO:0000256" key="4">
    <source>
        <dbReference type="ARBA" id="ARBA00022448"/>
    </source>
</evidence>
<keyword evidence="12" id="KW-1185">Reference proteome</keyword>
<feature type="coiled-coil region" evidence="8">
    <location>
        <begin position="82"/>
        <end position="109"/>
    </location>
</feature>
<feature type="compositionally biased region" description="Basic and acidic residues" evidence="9">
    <location>
        <begin position="30"/>
        <end position="40"/>
    </location>
</feature>
<keyword evidence="5" id="KW-1005">Bacterial flagellum biogenesis</keyword>
<comment type="similarity">
    <text evidence="2">Belongs to the FliH family.</text>
</comment>
<name>A0A1S6U991_9BACT</name>
<feature type="domain" description="Flagellar assembly protein FliH/Type III secretion system HrpE" evidence="10">
    <location>
        <begin position="145"/>
        <end position="269"/>
    </location>
</feature>
<dbReference type="GeneID" id="56567111"/>
<dbReference type="Pfam" id="PF02108">
    <property type="entry name" value="FliH"/>
    <property type="match status" value="1"/>
</dbReference>
<keyword evidence="6" id="KW-0653">Protein transport</keyword>
<keyword evidence="8" id="KW-0175">Coiled coil</keyword>
<evidence type="ECO:0000256" key="8">
    <source>
        <dbReference type="SAM" id="Coils"/>
    </source>
</evidence>
<dbReference type="AlphaFoldDB" id="A0A1S6U991"/>
<dbReference type="InterPro" id="IPR051472">
    <property type="entry name" value="T3SS_Stator/FliH"/>
</dbReference>
<gene>
    <name evidence="11" type="primary">fliH</name>
    <name evidence="11" type="ORF">CPIN18021_1519</name>
</gene>
<sequence length="274" mass="30995">MKSSVITNEIANKHFVENYRFKVLGSDMSNEKDKISHEQHTSSSSEDENNKNIEPQQNNINQQNIQSYETQNKSSNFDAGFVEELLKKTDELSSNMIKLQMQIENQESEFTKRLEAEVARAKEDGKNEGIAESNSAFDAKLKELNDKFNASIEKLAVKFNELDEFILKNEQDLAETSISIAKEVIGSEVEQKSEKIAYAVTKNLLQDIKDAKNITLRVNPDDGEYLKNAFLENSHIKIELDDAISKGGVVIISELGNIDATLQTRIEKLKTLME</sequence>
<proteinExistence type="inferred from homology"/>
<dbReference type="Proteomes" id="UP000190868">
    <property type="component" value="Chromosome"/>
</dbReference>
<reference evidence="12" key="1">
    <citation type="submission" date="2016-09" db="EMBL/GenBank/DDBJ databases">
        <title>Comparative genomics of the Campylobacter concisus group.</title>
        <authorList>
            <person name="Miller W.G."/>
            <person name="Yee E."/>
            <person name="Chapman M.H."/>
            <person name="Huynh S."/>
            <person name="Bono J.L."/>
            <person name="On S.L.W."/>
            <person name="StLeger J."/>
            <person name="Foster G."/>
            <person name="Parker C.T."/>
        </authorList>
    </citation>
    <scope>NUCLEOTIDE SEQUENCE [LARGE SCALE GENOMIC DNA]</scope>
    <source>
        <strain evidence="12">RM18021</strain>
    </source>
</reference>
<dbReference type="PANTHER" id="PTHR34982:SF1">
    <property type="entry name" value="FLAGELLAR ASSEMBLY PROTEIN FLIH"/>
    <property type="match status" value="1"/>
</dbReference>
<protein>
    <recommendedName>
        <fullName evidence="3">Flagellar assembly protein FliH</fullName>
    </recommendedName>
</protein>
<keyword evidence="4" id="KW-0813">Transport</keyword>
<keyword evidence="11" id="KW-0282">Flagellum</keyword>
<feature type="region of interest" description="Disordered" evidence="9">
    <location>
        <begin position="30"/>
        <end position="59"/>
    </location>
</feature>
<dbReference type="GO" id="GO:0005829">
    <property type="term" value="C:cytosol"/>
    <property type="evidence" value="ECO:0007669"/>
    <property type="project" value="TreeGrafter"/>
</dbReference>
<dbReference type="KEGG" id="cpin:CPIN18020_1471"/>
<comment type="function">
    <text evidence="1">Needed for flagellar regrowth and assembly.</text>
</comment>
<evidence type="ECO:0000256" key="1">
    <source>
        <dbReference type="ARBA" id="ARBA00003041"/>
    </source>
</evidence>
<evidence type="ECO:0000259" key="10">
    <source>
        <dbReference type="Pfam" id="PF02108"/>
    </source>
</evidence>
<dbReference type="SUPFAM" id="SSF160527">
    <property type="entry name" value="V-type ATPase subunit E-like"/>
    <property type="match status" value="1"/>
</dbReference>
<dbReference type="RefSeq" id="WP_078423815.1">
    <property type="nucleotide sequence ID" value="NZ_CP017018.1"/>
</dbReference>
<evidence type="ECO:0000256" key="6">
    <source>
        <dbReference type="ARBA" id="ARBA00022927"/>
    </source>
</evidence>
<evidence type="ECO:0000256" key="3">
    <source>
        <dbReference type="ARBA" id="ARBA00016507"/>
    </source>
</evidence>
<evidence type="ECO:0000256" key="5">
    <source>
        <dbReference type="ARBA" id="ARBA00022795"/>
    </source>
</evidence>
<organism evidence="11 12">
    <name type="scientific">Campylobacter pinnipediorum subsp. caledonicus</name>
    <dbReference type="NCBI Taxonomy" id="1874362"/>
    <lineage>
        <taxon>Bacteria</taxon>
        <taxon>Pseudomonadati</taxon>
        <taxon>Campylobacterota</taxon>
        <taxon>Epsilonproteobacteria</taxon>
        <taxon>Campylobacterales</taxon>
        <taxon>Campylobacteraceae</taxon>
        <taxon>Campylobacter</taxon>
    </lineage>
</organism>
<evidence type="ECO:0000313" key="12">
    <source>
        <dbReference type="Proteomes" id="UP000190868"/>
    </source>
</evidence>
<evidence type="ECO:0000313" key="11">
    <source>
        <dbReference type="EMBL" id="AQW88303.1"/>
    </source>
</evidence>
<keyword evidence="11" id="KW-0969">Cilium</keyword>
<keyword evidence="7" id="KW-1006">Bacterial flagellum protein export</keyword>
<keyword evidence="11" id="KW-0966">Cell projection</keyword>
<dbReference type="GO" id="GO:0044781">
    <property type="term" value="P:bacterial-type flagellum organization"/>
    <property type="evidence" value="ECO:0007669"/>
    <property type="project" value="UniProtKB-KW"/>
</dbReference>
<evidence type="ECO:0000256" key="7">
    <source>
        <dbReference type="ARBA" id="ARBA00023225"/>
    </source>
</evidence>
<dbReference type="PANTHER" id="PTHR34982">
    <property type="entry name" value="YOP PROTEINS TRANSLOCATION PROTEIN L"/>
    <property type="match status" value="1"/>
</dbReference>
<dbReference type="NCBIfam" id="NF005196">
    <property type="entry name" value="PRK06669.1-1"/>
    <property type="match status" value="1"/>
</dbReference>
<dbReference type="GO" id="GO:0015031">
    <property type="term" value="P:protein transport"/>
    <property type="evidence" value="ECO:0007669"/>
    <property type="project" value="UniProtKB-KW"/>
</dbReference>
<evidence type="ECO:0000256" key="9">
    <source>
        <dbReference type="SAM" id="MobiDB-lite"/>
    </source>
</evidence>